<protein>
    <submittedName>
        <fullName evidence="2">Uncharacterized protein</fullName>
    </submittedName>
</protein>
<dbReference type="Proteomes" id="UP000244338">
    <property type="component" value="Unassembled WGS sequence"/>
</dbReference>
<comment type="caution">
    <text evidence="2">The sequence shown here is derived from an EMBL/GenBank/DDBJ whole genome shotgun (WGS) entry which is preliminary data.</text>
</comment>
<evidence type="ECO:0000313" key="3">
    <source>
        <dbReference type="Proteomes" id="UP000244338"/>
    </source>
</evidence>
<evidence type="ECO:0000313" key="2">
    <source>
        <dbReference type="EMBL" id="PTQ56429.1"/>
    </source>
</evidence>
<organism evidence="2 3">
    <name type="scientific">Candidatus Carbonibacillus altaicus</name>
    <dbReference type="NCBI Taxonomy" id="2163959"/>
    <lineage>
        <taxon>Bacteria</taxon>
        <taxon>Bacillati</taxon>
        <taxon>Bacillota</taxon>
        <taxon>Bacilli</taxon>
        <taxon>Bacillales</taxon>
        <taxon>Candidatus Carbonibacillus</taxon>
    </lineage>
</organism>
<dbReference type="EMBL" id="PEBX01000029">
    <property type="protein sequence ID" value="PTQ56429.1"/>
    <property type="molecule type" value="Genomic_DNA"/>
</dbReference>
<gene>
    <name evidence="2" type="ORF">BSOLF_0261</name>
</gene>
<dbReference type="AlphaFoldDB" id="A0A2R6Y167"/>
<sequence length="43" mass="5156">MPPPQYEGLILEHPRMGLIRHLKRKSFKLSKKKGKKTRKNEKK</sequence>
<proteinExistence type="predicted"/>
<evidence type="ECO:0000256" key="1">
    <source>
        <dbReference type="SAM" id="MobiDB-lite"/>
    </source>
</evidence>
<feature type="region of interest" description="Disordered" evidence="1">
    <location>
        <begin position="23"/>
        <end position="43"/>
    </location>
</feature>
<name>A0A2R6Y167_9BACL</name>
<accession>A0A2R6Y167</accession>
<reference evidence="3" key="1">
    <citation type="journal article" date="2018" name="Sci. Rep.">
        <title>Lignite coal burning seam in the remote Altai Mountains harbors a hydrogen-driven thermophilic microbial community.</title>
        <authorList>
            <person name="Kadnikov V.V."/>
            <person name="Mardanov A.V."/>
            <person name="Ivasenko D.A."/>
            <person name="Antsiferov D.V."/>
            <person name="Beletsky A.V."/>
            <person name="Karnachuk O.V."/>
            <person name="Ravin N.V."/>
        </authorList>
    </citation>
    <scope>NUCLEOTIDE SEQUENCE [LARGE SCALE GENOMIC DNA]</scope>
</reference>